<comment type="caution">
    <text evidence="2">The sequence shown here is derived from an EMBL/GenBank/DDBJ whole genome shotgun (WGS) entry which is preliminary data.</text>
</comment>
<evidence type="ECO:0000313" key="2">
    <source>
        <dbReference type="EMBL" id="KAG2599061.1"/>
    </source>
</evidence>
<dbReference type="PANTHER" id="PTHR33065">
    <property type="entry name" value="OS07G0486400 PROTEIN"/>
    <property type="match status" value="1"/>
</dbReference>
<dbReference type="InterPro" id="IPR046533">
    <property type="entry name" value="DUF6598"/>
</dbReference>
<reference evidence="2" key="1">
    <citation type="submission" date="2020-05" db="EMBL/GenBank/DDBJ databases">
        <title>WGS assembly of Panicum virgatum.</title>
        <authorList>
            <person name="Lovell J.T."/>
            <person name="Jenkins J."/>
            <person name="Shu S."/>
            <person name="Juenger T.E."/>
            <person name="Schmutz J."/>
        </authorList>
    </citation>
    <scope>NUCLEOTIDE SEQUENCE</scope>
    <source>
        <strain evidence="2">AP13</strain>
    </source>
</reference>
<dbReference type="Proteomes" id="UP000823388">
    <property type="component" value="Chromosome 5K"/>
</dbReference>
<dbReference type="EMBL" id="CM029045">
    <property type="protein sequence ID" value="KAG2599061.1"/>
    <property type="molecule type" value="Genomic_DNA"/>
</dbReference>
<dbReference type="Pfam" id="PF20241">
    <property type="entry name" value="DUF6598"/>
    <property type="match status" value="1"/>
</dbReference>
<name>A0A8T0SKI3_PANVG</name>
<dbReference type="OrthoDB" id="667410at2759"/>
<keyword evidence="3" id="KW-1185">Reference proteome</keyword>
<dbReference type="PANTHER" id="PTHR33065:SF193">
    <property type="entry name" value="DUF6598 DOMAIN-CONTAINING PROTEIN"/>
    <property type="match status" value="1"/>
</dbReference>
<sequence length="415" mass="47616">MQNLLRRTGSIRGLCCRVNSAPPRRWPTGFVRRDAPRMNLLYRPCSNRLIPLAYTTTKCMDTEKTETKCRDMEKAETKCMDMEKIETKFMDTEKIETKCMDIKRMKKITKEVENMWCVDPTYPKSSHRDGAIYRNWLVKKEWEGEVDFTNRNETLLEPMMFSEPTENCSYYLGECKLHYPTDMLQVMSLTLVHAPVSNGSMQLYGYVAVRDGRDWMLNYIFNHSRDDPIVVQQGSSIEMTGPKRGTEMYPPILIEYDLRIKNGGLEEDDMDLIDGAMPCYLRTPSKPVKHRIYGNCGTVDMSLAFIEYAVEATIEVVISDAQRGLSLSLGSLVNIDSSYEEIQLFQGTVDQLSLRRFVVAVPKNTEMILKLKVDNNCAEHCISFKAKQHGCDRQSMKLELCPIAVKVTWSAICDG</sequence>
<protein>
    <recommendedName>
        <fullName evidence="1">DUF6598 domain-containing protein</fullName>
    </recommendedName>
</protein>
<evidence type="ECO:0000313" key="3">
    <source>
        <dbReference type="Proteomes" id="UP000823388"/>
    </source>
</evidence>
<dbReference type="AlphaFoldDB" id="A0A8T0SKI3"/>
<dbReference type="EMBL" id="CM029045">
    <property type="protein sequence ID" value="KAG2599059.1"/>
    <property type="molecule type" value="Genomic_DNA"/>
</dbReference>
<evidence type="ECO:0000259" key="1">
    <source>
        <dbReference type="Pfam" id="PF20241"/>
    </source>
</evidence>
<accession>A0A8T0SKI3</accession>
<feature type="domain" description="DUF6598" evidence="1">
    <location>
        <begin position="183"/>
        <end position="407"/>
    </location>
</feature>
<organism evidence="2 3">
    <name type="scientific">Panicum virgatum</name>
    <name type="common">Blackwell switchgrass</name>
    <dbReference type="NCBI Taxonomy" id="38727"/>
    <lineage>
        <taxon>Eukaryota</taxon>
        <taxon>Viridiplantae</taxon>
        <taxon>Streptophyta</taxon>
        <taxon>Embryophyta</taxon>
        <taxon>Tracheophyta</taxon>
        <taxon>Spermatophyta</taxon>
        <taxon>Magnoliopsida</taxon>
        <taxon>Liliopsida</taxon>
        <taxon>Poales</taxon>
        <taxon>Poaceae</taxon>
        <taxon>PACMAD clade</taxon>
        <taxon>Panicoideae</taxon>
        <taxon>Panicodae</taxon>
        <taxon>Paniceae</taxon>
        <taxon>Panicinae</taxon>
        <taxon>Panicum</taxon>
        <taxon>Panicum sect. Hiantes</taxon>
    </lineage>
</organism>
<gene>
    <name evidence="2" type="ORF">PVAP13_5KG412100</name>
</gene>
<proteinExistence type="predicted"/>